<dbReference type="EMBL" id="GG662622">
    <property type="protein sequence ID" value="EAR85280.1"/>
    <property type="molecule type" value="Genomic_DNA"/>
</dbReference>
<organism evidence="12 13">
    <name type="scientific">Tetrahymena thermophila (strain SB210)</name>
    <dbReference type="NCBI Taxonomy" id="312017"/>
    <lineage>
        <taxon>Eukaryota</taxon>
        <taxon>Sar</taxon>
        <taxon>Alveolata</taxon>
        <taxon>Ciliophora</taxon>
        <taxon>Intramacronucleata</taxon>
        <taxon>Oligohymenophorea</taxon>
        <taxon>Hymenostomatida</taxon>
        <taxon>Tetrahymenina</taxon>
        <taxon>Tetrahymenidae</taxon>
        <taxon>Tetrahymena</taxon>
    </lineage>
</organism>
<dbReference type="HOGENOM" id="CLU_027444_2_0_1"/>
<dbReference type="STRING" id="312017.I7M6I7"/>
<evidence type="ECO:0000256" key="5">
    <source>
        <dbReference type="ARBA" id="ARBA00022927"/>
    </source>
</evidence>
<feature type="domain" description="60S ribosomal export protein NMD3 SH3" evidence="11">
    <location>
        <begin position="264"/>
        <end position="311"/>
    </location>
</feature>
<dbReference type="GO" id="GO:0005634">
    <property type="term" value="C:nucleus"/>
    <property type="evidence" value="ECO:0007669"/>
    <property type="project" value="UniProtKB-SubCell"/>
</dbReference>
<dbReference type="OMA" id="VILVRKH"/>
<keyword evidence="5 7" id="KW-0653">Protein transport</keyword>
<evidence type="ECO:0000256" key="6">
    <source>
        <dbReference type="ARBA" id="ARBA00023242"/>
    </source>
</evidence>
<dbReference type="GeneID" id="7843515"/>
<keyword evidence="13" id="KW-1185">Reference proteome</keyword>
<dbReference type="RefSeq" id="XP_001032943.1">
    <property type="nucleotide sequence ID" value="XM_001032943.3"/>
</dbReference>
<feature type="region of interest" description="Disordered" evidence="8">
    <location>
        <begin position="555"/>
        <end position="577"/>
    </location>
</feature>
<comment type="function">
    <text evidence="7">Acts as an adapter for the XPO1/CRM1-mediated export of the 60S ribosomal subunit.</text>
</comment>
<dbReference type="Proteomes" id="UP000009168">
    <property type="component" value="Unassembled WGS sequence"/>
</dbReference>
<protein>
    <recommendedName>
        <fullName evidence="2 7">60S ribosomal export protein NMD3</fullName>
    </recommendedName>
</protein>
<dbReference type="Pfam" id="PF04981">
    <property type="entry name" value="NMD3"/>
    <property type="match status" value="1"/>
</dbReference>
<dbReference type="Pfam" id="PF21192">
    <property type="entry name" value="OB_NMD3"/>
    <property type="match status" value="1"/>
</dbReference>
<reference evidence="13" key="1">
    <citation type="journal article" date="2006" name="PLoS Biol.">
        <title>Macronuclear genome sequence of the ciliate Tetrahymena thermophila, a model eukaryote.</title>
        <authorList>
            <person name="Eisen J.A."/>
            <person name="Coyne R.S."/>
            <person name="Wu M."/>
            <person name="Wu D."/>
            <person name="Thiagarajan M."/>
            <person name="Wortman J.R."/>
            <person name="Badger J.H."/>
            <person name="Ren Q."/>
            <person name="Amedeo P."/>
            <person name="Jones K.M."/>
            <person name="Tallon L.J."/>
            <person name="Delcher A.L."/>
            <person name="Salzberg S.L."/>
            <person name="Silva J.C."/>
            <person name="Haas B.J."/>
            <person name="Majoros W.H."/>
            <person name="Farzad M."/>
            <person name="Carlton J.M."/>
            <person name="Smith R.K. Jr."/>
            <person name="Garg J."/>
            <person name="Pearlman R.E."/>
            <person name="Karrer K.M."/>
            <person name="Sun L."/>
            <person name="Manning G."/>
            <person name="Elde N.C."/>
            <person name="Turkewitz A.P."/>
            <person name="Asai D.J."/>
            <person name="Wilkes D.E."/>
            <person name="Wang Y."/>
            <person name="Cai H."/>
            <person name="Collins K."/>
            <person name="Stewart B.A."/>
            <person name="Lee S.R."/>
            <person name="Wilamowska K."/>
            <person name="Weinberg Z."/>
            <person name="Ruzzo W.L."/>
            <person name="Wloga D."/>
            <person name="Gaertig J."/>
            <person name="Frankel J."/>
            <person name="Tsao C.-C."/>
            <person name="Gorovsky M.A."/>
            <person name="Keeling P.J."/>
            <person name="Waller R.F."/>
            <person name="Patron N.J."/>
            <person name="Cherry J.M."/>
            <person name="Stover N.A."/>
            <person name="Krieger C.J."/>
            <person name="del Toro C."/>
            <person name="Ryder H.F."/>
            <person name="Williamson S.C."/>
            <person name="Barbeau R.A."/>
            <person name="Hamilton E.P."/>
            <person name="Orias E."/>
        </authorList>
    </citation>
    <scope>NUCLEOTIDE SEQUENCE [LARGE SCALE GENOMIC DNA]</scope>
    <source>
        <strain evidence="13">SB210</strain>
    </source>
</reference>
<dbReference type="PANTHER" id="PTHR12746">
    <property type="entry name" value="NONSENSE-MEDIATED MRNA DECAY PROTEIN 3"/>
    <property type="match status" value="1"/>
</dbReference>
<name>I7M6I7_TETTS</name>
<evidence type="ECO:0000259" key="9">
    <source>
        <dbReference type="Pfam" id="PF04981"/>
    </source>
</evidence>
<dbReference type="AlphaFoldDB" id="I7M6I7"/>
<dbReference type="GO" id="GO:0000055">
    <property type="term" value="P:ribosomal large subunit export from nucleus"/>
    <property type="evidence" value="ECO:0007669"/>
    <property type="project" value="TreeGrafter"/>
</dbReference>
<dbReference type="Pfam" id="PF21193">
    <property type="entry name" value="NMD_SH3"/>
    <property type="match status" value="1"/>
</dbReference>
<comment type="subcellular location">
    <subcellularLocation>
        <location evidence="7">Cytoplasm</location>
    </subcellularLocation>
    <subcellularLocation>
        <location evidence="7">Nucleus</location>
    </subcellularLocation>
</comment>
<dbReference type="InParanoid" id="I7M6I7"/>
<evidence type="ECO:0000256" key="7">
    <source>
        <dbReference type="RuleBase" id="RU364108"/>
    </source>
</evidence>
<dbReference type="InterPro" id="IPR048899">
    <property type="entry name" value="NMD_SH3"/>
</dbReference>
<dbReference type="GO" id="GO:0015031">
    <property type="term" value="P:protein transport"/>
    <property type="evidence" value="ECO:0007669"/>
    <property type="project" value="UniProtKB-KW"/>
</dbReference>
<comment type="similarity">
    <text evidence="1 7">Belongs to the NMD3 family.</text>
</comment>
<dbReference type="InterPro" id="IPR007064">
    <property type="entry name" value="Nmd3_N"/>
</dbReference>
<feature type="domain" description="Nmd3 N-terminal" evidence="9">
    <location>
        <begin position="33"/>
        <end position="261"/>
    </location>
</feature>
<evidence type="ECO:0000256" key="8">
    <source>
        <dbReference type="SAM" id="MobiDB-lite"/>
    </source>
</evidence>
<gene>
    <name evidence="12" type="ORF">TTHERM_00470530</name>
</gene>
<evidence type="ECO:0000259" key="11">
    <source>
        <dbReference type="Pfam" id="PF21193"/>
    </source>
</evidence>
<evidence type="ECO:0000313" key="12">
    <source>
        <dbReference type="EMBL" id="EAR85280.1"/>
    </source>
</evidence>
<accession>I7M6I7</accession>
<evidence type="ECO:0000313" key="13">
    <source>
        <dbReference type="Proteomes" id="UP000009168"/>
    </source>
</evidence>
<evidence type="ECO:0000256" key="2">
    <source>
        <dbReference type="ARBA" id="ARBA00017035"/>
    </source>
</evidence>
<dbReference type="KEGG" id="tet:TTHERM_00470530"/>
<sequence length="625" mass="73378">MQGASQLLNISARSNGSQFMSSTFQRVTANILCCMCGVSFNAAQTRTNMCVNCLTNQQDITTGITKQGVVNFCRMCRRYNKPPWVYCERESKEMLSLCLKKIKGLEKVKLIDSAFLYTEPHSRRIRIRLTIQKEVMNNTSIQQNFVVEFVEHYGQCDDCKKEFTPHTWGAQVQLRQKVEHKKTFFFLEQVMLKHNAHDKVLKVEEKDDGLDFFYKNKMQANRLVDFIQSVIPCKIKPSKQLIGLDDRNNIYNYKYSWSVEIPKICKDDLCVFPPRLCKELGGISPLVLCVKVSNMLHFVDTHTHKRIDITAERYFHYENDIIVLSLKKNSTEFMVTGIEKIENEFTNPQSLNESSVNTSYMSSISNVYQDKLAHLTLMRTSDWKEFHAKAHLGEIIKEGCMVLGYDLTTLNYSEDLEVLKNAPEIIIVKRIYDKENKARIWKLKRLQMDGVMVEENTEEANKKGKKKIVSDQDKEQDFEEFMDDIERDPLMREKINLYKDDEGIKKLSDKELARKQQLSRRLKRKMLKVINVKVKDPQEIIRQQEEELQEKLRIAEEKRAEKEAKKKEKEDEEDYNRNEVKLAELLEDLNLEEDKGEEDGDKVFDEDNFIDEFIKRLDHIKIEKQ</sequence>
<dbReference type="OrthoDB" id="203821at2759"/>
<feature type="domain" description="60S ribosomal export protein NMD3 OB-fold" evidence="10">
    <location>
        <begin position="371"/>
        <end position="430"/>
    </location>
</feature>
<dbReference type="eggNOG" id="KOG2613">
    <property type="taxonomic scope" value="Eukaryota"/>
</dbReference>
<evidence type="ECO:0000259" key="10">
    <source>
        <dbReference type="Pfam" id="PF21192"/>
    </source>
</evidence>
<evidence type="ECO:0000256" key="1">
    <source>
        <dbReference type="ARBA" id="ARBA00009794"/>
    </source>
</evidence>
<dbReference type="GO" id="GO:0005737">
    <property type="term" value="C:cytoplasm"/>
    <property type="evidence" value="ECO:0007669"/>
    <property type="project" value="UniProtKB-SubCell"/>
</dbReference>
<dbReference type="InterPro" id="IPR039768">
    <property type="entry name" value="Nmd3"/>
</dbReference>
<evidence type="ECO:0000256" key="3">
    <source>
        <dbReference type="ARBA" id="ARBA00022448"/>
    </source>
</evidence>
<proteinExistence type="inferred from homology"/>
<dbReference type="InterPro" id="IPR048898">
    <property type="entry name" value="OB_NMD3"/>
</dbReference>
<evidence type="ECO:0000256" key="4">
    <source>
        <dbReference type="ARBA" id="ARBA00022490"/>
    </source>
</evidence>
<dbReference type="PANTHER" id="PTHR12746:SF2">
    <property type="entry name" value="60S RIBOSOMAL EXPORT PROTEIN NMD3"/>
    <property type="match status" value="1"/>
</dbReference>
<keyword evidence="4 7" id="KW-0963">Cytoplasm</keyword>
<dbReference type="GO" id="GO:0043023">
    <property type="term" value="F:ribosomal large subunit binding"/>
    <property type="evidence" value="ECO:0007669"/>
    <property type="project" value="InterPro"/>
</dbReference>
<keyword evidence="3 7" id="KW-0813">Transport</keyword>
<keyword evidence="6 7" id="KW-0539">Nucleus</keyword>